<comment type="caution">
    <text evidence="8">The sequence shown here is derived from an EMBL/GenBank/DDBJ whole genome shotgun (WGS) entry which is preliminary data.</text>
</comment>
<feature type="region of interest" description="Disordered" evidence="6">
    <location>
        <begin position="115"/>
        <end position="139"/>
    </location>
</feature>
<proteinExistence type="predicted"/>
<evidence type="ECO:0000313" key="8">
    <source>
        <dbReference type="EMBL" id="CAK8694711.1"/>
    </source>
</evidence>
<dbReference type="PROSITE" id="PS50103">
    <property type="entry name" value="ZF_C3H1"/>
    <property type="match status" value="2"/>
</dbReference>
<protein>
    <recommendedName>
        <fullName evidence="7">C3H1-type domain-containing protein</fullName>
    </recommendedName>
</protein>
<feature type="compositionally biased region" description="Polar residues" evidence="6">
    <location>
        <begin position="128"/>
        <end position="138"/>
    </location>
</feature>
<feature type="zinc finger region" description="C3H1-type" evidence="5">
    <location>
        <begin position="138"/>
        <end position="166"/>
    </location>
</feature>
<evidence type="ECO:0000256" key="5">
    <source>
        <dbReference type="PROSITE-ProRule" id="PRU00723"/>
    </source>
</evidence>
<evidence type="ECO:0000313" key="9">
    <source>
        <dbReference type="Proteomes" id="UP001642483"/>
    </source>
</evidence>
<sequence length="397" mass="43821">MSSTMVSNYLEFSERFSHRDITNPTYQSFVDMVAPKISTFDNDLPTSGAFSPANLIQRPPVSRRHSSSVFNTAVSSKPIPQPHTTFSDSNGFLSKALAGTLEAVAEERFRSRAFSEGSSMSSSDSLHEQQQPQSATSRYKTELCRPFEENGKCKYGDKCQFAHGKHELRHMVRHPKYKTELCRTYHTSGLCPYGPRCHFIHNQDEPNVGVQRQNSINAIGVQNNVPASLSITNQSQLTHAVNRPNNLQLMSRQRPVNRLSSFSSPPNLNSPLEAQSPFFGVNEPPVLSPISPITSTNGHFFGQGKMPVSPIEMPRTNSFSIPDQRQATPPLSQFDVFPHIGGALDFPATDDGVFEPMTPPTPPDSDRESATGTPPGIMSASPCPQRLPIFRCLSQSE</sequence>
<gene>
    <name evidence="8" type="ORF">CVLEPA_LOCUS28058</name>
</gene>
<keyword evidence="3 5" id="KW-0863">Zinc-finger</keyword>
<feature type="region of interest" description="Disordered" evidence="6">
    <location>
        <begin position="351"/>
        <end position="384"/>
    </location>
</feature>
<keyword evidence="1 5" id="KW-0479">Metal-binding</keyword>
<dbReference type="PANTHER" id="PTHR12547">
    <property type="entry name" value="CCCH ZINC FINGER/TIS11-RELATED"/>
    <property type="match status" value="1"/>
</dbReference>
<name>A0ABP0GUT9_CLALP</name>
<evidence type="ECO:0000256" key="6">
    <source>
        <dbReference type="SAM" id="MobiDB-lite"/>
    </source>
</evidence>
<evidence type="ECO:0000256" key="3">
    <source>
        <dbReference type="ARBA" id="ARBA00022771"/>
    </source>
</evidence>
<dbReference type="Pfam" id="PF00642">
    <property type="entry name" value="zf-CCCH"/>
    <property type="match status" value="2"/>
</dbReference>
<dbReference type="InterPro" id="IPR000571">
    <property type="entry name" value="Znf_CCCH"/>
</dbReference>
<dbReference type="InterPro" id="IPR045877">
    <property type="entry name" value="ZFP36-like"/>
</dbReference>
<evidence type="ECO:0000256" key="1">
    <source>
        <dbReference type="ARBA" id="ARBA00022723"/>
    </source>
</evidence>
<dbReference type="InterPro" id="IPR036855">
    <property type="entry name" value="Znf_CCCH_sf"/>
</dbReference>
<dbReference type="SMART" id="SM00356">
    <property type="entry name" value="ZnF_C3H1"/>
    <property type="match status" value="2"/>
</dbReference>
<dbReference type="Proteomes" id="UP001642483">
    <property type="component" value="Unassembled WGS sequence"/>
</dbReference>
<dbReference type="Gene3D" id="4.10.1000.10">
    <property type="entry name" value="Zinc finger, CCCH-type"/>
    <property type="match status" value="2"/>
</dbReference>
<evidence type="ECO:0000256" key="2">
    <source>
        <dbReference type="ARBA" id="ARBA00022737"/>
    </source>
</evidence>
<feature type="compositionally biased region" description="Low complexity" evidence="6">
    <location>
        <begin position="115"/>
        <end position="124"/>
    </location>
</feature>
<dbReference type="EMBL" id="CAWYQH010000141">
    <property type="protein sequence ID" value="CAK8694711.1"/>
    <property type="molecule type" value="Genomic_DNA"/>
</dbReference>
<keyword evidence="9" id="KW-1185">Reference proteome</keyword>
<feature type="domain" description="C3H1-type" evidence="7">
    <location>
        <begin position="176"/>
        <end position="204"/>
    </location>
</feature>
<evidence type="ECO:0000259" key="7">
    <source>
        <dbReference type="PROSITE" id="PS50103"/>
    </source>
</evidence>
<dbReference type="SUPFAM" id="SSF90229">
    <property type="entry name" value="CCCH zinc finger"/>
    <property type="match status" value="2"/>
</dbReference>
<dbReference type="PANTHER" id="PTHR12547:SF18">
    <property type="entry name" value="PROTEIN TIS11"/>
    <property type="match status" value="1"/>
</dbReference>
<feature type="zinc finger region" description="C3H1-type" evidence="5">
    <location>
        <begin position="176"/>
        <end position="204"/>
    </location>
</feature>
<reference evidence="8 9" key="1">
    <citation type="submission" date="2024-02" db="EMBL/GenBank/DDBJ databases">
        <authorList>
            <person name="Daric V."/>
            <person name="Darras S."/>
        </authorList>
    </citation>
    <scope>NUCLEOTIDE SEQUENCE [LARGE SCALE GENOMIC DNA]</scope>
</reference>
<keyword evidence="4 5" id="KW-0862">Zinc</keyword>
<accession>A0ABP0GUT9</accession>
<feature type="domain" description="C3H1-type" evidence="7">
    <location>
        <begin position="138"/>
        <end position="166"/>
    </location>
</feature>
<keyword evidence="2" id="KW-0677">Repeat</keyword>
<organism evidence="8 9">
    <name type="scientific">Clavelina lepadiformis</name>
    <name type="common">Light-bulb sea squirt</name>
    <name type="synonym">Ascidia lepadiformis</name>
    <dbReference type="NCBI Taxonomy" id="159417"/>
    <lineage>
        <taxon>Eukaryota</taxon>
        <taxon>Metazoa</taxon>
        <taxon>Chordata</taxon>
        <taxon>Tunicata</taxon>
        <taxon>Ascidiacea</taxon>
        <taxon>Aplousobranchia</taxon>
        <taxon>Clavelinidae</taxon>
        <taxon>Clavelina</taxon>
    </lineage>
</organism>
<evidence type="ECO:0000256" key="4">
    <source>
        <dbReference type="ARBA" id="ARBA00022833"/>
    </source>
</evidence>